<dbReference type="Pfam" id="PF07778">
    <property type="entry name" value="CENP-I"/>
    <property type="match status" value="1"/>
</dbReference>
<evidence type="ECO:0000256" key="3">
    <source>
        <dbReference type="ARBA" id="ARBA00005470"/>
    </source>
</evidence>
<keyword evidence="5" id="KW-0539">Nucleus</keyword>
<dbReference type="EMBL" id="AXCR01000007">
    <property type="protein sequence ID" value="KJR84786.1"/>
    <property type="molecule type" value="Genomic_DNA"/>
</dbReference>
<dbReference type="Proteomes" id="UP000033710">
    <property type="component" value="Unassembled WGS sequence"/>
</dbReference>
<dbReference type="KEGG" id="ssck:SPSK_08452"/>
<evidence type="ECO:0000256" key="7">
    <source>
        <dbReference type="SAM" id="MobiDB-lite"/>
    </source>
</evidence>
<dbReference type="RefSeq" id="XP_016587462.1">
    <property type="nucleotide sequence ID" value="XM_016735049.1"/>
</dbReference>
<evidence type="ECO:0000256" key="4">
    <source>
        <dbReference type="ARBA" id="ARBA00022454"/>
    </source>
</evidence>
<name>A0A0F2M9E9_SPOSC</name>
<dbReference type="PANTHER" id="PTHR48208">
    <property type="entry name" value="CENTROMERE PROTEIN I"/>
    <property type="match status" value="1"/>
</dbReference>
<dbReference type="GO" id="GO:0034080">
    <property type="term" value="P:CENP-A containing chromatin assembly"/>
    <property type="evidence" value="ECO:0007669"/>
    <property type="project" value="TreeGrafter"/>
</dbReference>
<evidence type="ECO:0000313" key="8">
    <source>
        <dbReference type="EMBL" id="KJR84786.1"/>
    </source>
</evidence>
<dbReference type="PANTHER" id="PTHR48208:SF2">
    <property type="entry name" value="CENTROMERE PROTEIN I"/>
    <property type="match status" value="1"/>
</dbReference>
<dbReference type="GeneID" id="27670326"/>
<dbReference type="GO" id="GO:0005634">
    <property type="term" value="C:nucleus"/>
    <property type="evidence" value="ECO:0007669"/>
    <property type="project" value="UniProtKB-SubCell"/>
</dbReference>
<reference evidence="8 9" key="2">
    <citation type="journal article" date="2015" name="Eukaryot. Cell">
        <title>Asexual propagation of a virulent clone complex in a human and feline outbreak of sporotrichosis.</title>
        <authorList>
            <person name="Teixeira Mde M."/>
            <person name="Rodrigues A.M."/>
            <person name="Tsui C.K."/>
            <person name="de Almeida L.G."/>
            <person name="Van Diepeningen A.D."/>
            <person name="van den Ende B.G."/>
            <person name="Fernandes G.F."/>
            <person name="Kano R."/>
            <person name="Hamelin R.C."/>
            <person name="Lopes-Bezerra L.M."/>
            <person name="Vasconcelos A.T."/>
            <person name="de Hoog S."/>
            <person name="de Camargo Z.P."/>
            <person name="Felipe M.S."/>
        </authorList>
    </citation>
    <scope>NUCLEOTIDE SEQUENCE [LARGE SCALE GENOMIC DNA]</scope>
    <source>
        <strain evidence="8 9">1099-18</strain>
    </source>
</reference>
<evidence type="ECO:0000313" key="9">
    <source>
        <dbReference type="Proteomes" id="UP000033710"/>
    </source>
</evidence>
<evidence type="ECO:0000256" key="1">
    <source>
        <dbReference type="ARBA" id="ARBA00004123"/>
    </source>
</evidence>
<evidence type="ECO:0000256" key="2">
    <source>
        <dbReference type="ARBA" id="ARBA00004584"/>
    </source>
</evidence>
<comment type="similarity">
    <text evidence="3">Belongs to the CENP-I/CTF3 family.</text>
</comment>
<dbReference type="GO" id="GO:0000939">
    <property type="term" value="C:inner kinetochore"/>
    <property type="evidence" value="ECO:0007669"/>
    <property type="project" value="TreeGrafter"/>
</dbReference>
<dbReference type="AlphaFoldDB" id="A0A0F2M9E9"/>
<comment type="subcellular location">
    <subcellularLocation>
        <location evidence="2">Chromosome</location>
        <location evidence="2">Centromere</location>
    </subcellularLocation>
    <subcellularLocation>
        <location evidence="1">Nucleus</location>
    </subcellularLocation>
</comment>
<sequence>MWTRLTVYGFQGPLGGPRWQSTLSTAYVKRSGKERVCQNGQRVVVNRRYRRQRHHKDSLADTAAPPALSLACTSELTSFATLPTDSRGCRLLPLSWTPSPTRKSRLWWATSSKVRLCFHLVDNQSFASVHPPIPLLTRPAARVPAKRRPFSVKPTVERLTALAYEHGLRPDVLRLLVVDVLAAPGVLLDQASLGSLIRNLYPSAAVADDVVLAIVGCLGQGQLKPPLPVQALLLRWLVLVYHVLAPPALAVLSRAYAVLFNLLDTAGIRPQLCHVLVLITRRKHVRPFRIQAALGLSRQIGHDPHVVGLLRVFKNYYPEVIVGAATRGRASPFKHPDPQWRAHLDDIRLTRQQSRQDDANGRNSGANGVDLLDDAPYNGFRVRHDHAGRGRSAGKASGPPVVTTIHAQEESVTLEEIDSAAGLAAHFETIELPAQLVAVLADPLLQKLLQLRPADEAFKRVDNWLEACVASTASGDSSRDELMDLLEVVHDYITSTKTFPPVFHRFFREILAHWNGRDKKSYILESLAFVPVTRFPETYKATYELLEARLLNNDVSSQLDLLAFYTLVLRQWRITLMAGTDDDVSNKVAGSVAALVEHVSGLVLALIQNSVGASPSAPNNGGVSTIALLGVLDFYEEVTAVLAHRRDDVLASVQELIPPPAAVYTLHFHQSAAVVSRLYGLLANYKRGLEAAMSRRPGRSAAAAALALNNSNNDGQPPKPLSLPLSDHERARVNLFNGYLMDVCNCLWRSRAFSSTDTNALGCCVDGAVVGRLAGYVQSLLDRDLPLAAAFSLLHSPTFCLQAISYLRQLEDEAMEAASNVGSGSGDSGSNNPAPLQRRHAGPVTQAALLRLANSGGLRITWQAYRSGLLVYLEKQHLNGVASLMYNTMKNLMNARASSGG</sequence>
<dbReference type="OrthoDB" id="6347512at2759"/>
<dbReference type="VEuPathDB" id="FungiDB:SPSK_08452"/>
<dbReference type="CDD" id="cd22647">
    <property type="entry name" value="CTF3_NTD_HEAT"/>
    <property type="match status" value="1"/>
</dbReference>
<gene>
    <name evidence="8" type="ORF">SPSK_08452</name>
</gene>
<evidence type="ECO:0000256" key="6">
    <source>
        <dbReference type="ARBA" id="ARBA00023328"/>
    </source>
</evidence>
<protein>
    <submittedName>
        <fullName evidence="8">Centromere protein I</fullName>
    </submittedName>
</protein>
<keyword evidence="6" id="KW-0137">Centromere</keyword>
<organism evidence="8 9">
    <name type="scientific">Sporothrix schenckii 1099-18</name>
    <dbReference type="NCBI Taxonomy" id="1397361"/>
    <lineage>
        <taxon>Eukaryota</taxon>
        <taxon>Fungi</taxon>
        <taxon>Dikarya</taxon>
        <taxon>Ascomycota</taxon>
        <taxon>Pezizomycotina</taxon>
        <taxon>Sordariomycetes</taxon>
        <taxon>Sordariomycetidae</taxon>
        <taxon>Ophiostomatales</taxon>
        <taxon>Ophiostomataceae</taxon>
        <taxon>Sporothrix</taxon>
    </lineage>
</organism>
<reference evidence="8 9" key="1">
    <citation type="journal article" date="2014" name="BMC Genomics">
        <title>Comparative genomics of the major fungal agents of human and animal Sporotrichosis: Sporothrix schenckii and Sporothrix brasiliensis.</title>
        <authorList>
            <person name="Teixeira M.M."/>
            <person name="de Almeida L.G."/>
            <person name="Kubitschek-Barreira P."/>
            <person name="Alves F.L."/>
            <person name="Kioshima E.S."/>
            <person name="Abadio A.K."/>
            <person name="Fernandes L."/>
            <person name="Derengowski L.S."/>
            <person name="Ferreira K.S."/>
            <person name="Souza R.C."/>
            <person name="Ruiz J.C."/>
            <person name="de Andrade N.C."/>
            <person name="Paes H.C."/>
            <person name="Nicola A.M."/>
            <person name="Albuquerque P."/>
            <person name="Gerber A.L."/>
            <person name="Martins V.P."/>
            <person name="Peconick L.D."/>
            <person name="Neto A.V."/>
            <person name="Chaucanez C.B."/>
            <person name="Silva P.A."/>
            <person name="Cunha O.L."/>
            <person name="de Oliveira F.F."/>
            <person name="dos Santos T.C."/>
            <person name="Barros A.L."/>
            <person name="Soares M.A."/>
            <person name="de Oliveira L.M."/>
            <person name="Marini M.M."/>
            <person name="Villalobos-Duno H."/>
            <person name="Cunha M.M."/>
            <person name="de Hoog S."/>
            <person name="da Silveira J.F."/>
            <person name="Henrissat B."/>
            <person name="Nino-Vega G.A."/>
            <person name="Cisalpino P.S."/>
            <person name="Mora-Montes H.M."/>
            <person name="Almeida S.R."/>
            <person name="Stajich J.E."/>
            <person name="Lopes-Bezerra L.M."/>
            <person name="Vasconcelos A.T."/>
            <person name="Felipe M.S."/>
        </authorList>
    </citation>
    <scope>NUCLEOTIDE SEQUENCE [LARGE SCALE GENOMIC DNA]</scope>
    <source>
        <strain evidence="8 9">1099-18</strain>
    </source>
</reference>
<feature type="region of interest" description="Disordered" evidence="7">
    <location>
        <begin position="818"/>
        <end position="838"/>
    </location>
</feature>
<comment type="caution">
    <text evidence="8">The sequence shown here is derived from an EMBL/GenBank/DDBJ whole genome shotgun (WGS) entry which is preliminary data.</text>
</comment>
<proteinExistence type="inferred from homology"/>
<accession>A0A0F2M9E9</accession>
<dbReference type="GO" id="GO:0000070">
    <property type="term" value="P:mitotic sister chromatid segregation"/>
    <property type="evidence" value="ECO:0007669"/>
    <property type="project" value="TreeGrafter"/>
</dbReference>
<keyword evidence="4" id="KW-0158">Chromosome</keyword>
<evidence type="ECO:0000256" key="5">
    <source>
        <dbReference type="ARBA" id="ARBA00023242"/>
    </source>
</evidence>
<dbReference type="InterPro" id="IPR012485">
    <property type="entry name" value="CENP-I"/>
</dbReference>